<feature type="domain" description="F-box" evidence="1">
    <location>
        <begin position="31"/>
        <end position="63"/>
    </location>
</feature>
<dbReference type="EMBL" id="JBDFQZ010000009">
    <property type="protein sequence ID" value="KAK9688808.1"/>
    <property type="molecule type" value="Genomic_DNA"/>
</dbReference>
<feature type="domain" description="At1g61320/AtMIF1 LRR" evidence="2">
    <location>
        <begin position="104"/>
        <end position="429"/>
    </location>
</feature>
<gene>
    <name evidence="3" type="ORF">RND81_09G012200</name>
</gene>
<dbReference type="EMBL" id="JBDFQZ010000009">
    <property type="protein sequence ID" value="KAK9688804.1"/>
    <property type="molecule type" value="Genomic_DNA"/>
</dbReference>
<keyword evidence="4" id="KW-1185">Reference proteome</keyword>
<sequence>MEERTRPTLKPCEQKRSKAAETVAHVDDRLSLLPDEILLKIWSHLATMKDAARASLASRKWKHMWLVHPLLNFEDKNLLQRVRTNYKKLIDKERSNFINRVDYIVEHHLGTVIDEFRVAFDLDHENHSHVDKWLDFAFAKQVKRLELVLKRAGSNSKRKPYDMKMPCNFGTVNFKSTLTSLRLESVNVTAEVIDSFLGSFPSLEVFSVRWIHSFTSITACSPLPLKHLEVCYCECLKLIDLCVPHLLSFTYEGLTYGGWPAKLHFRNASSLSAVSIGCFGSNCIAYAFDFLLIYCAQLQSVEVKCGLFKHTNLQINHCPMFRNVKHLTLNVIPDEDASILGWTPLIKACPVLEKLTLNLETPPPLECMPTRKMRKLDAHPLSCLKTLEIVGFLGYCVNRELVMFVIENADILDEMIVDARSPYLRKNSNVHTGFSFEDRCPDLESHKIAFDLLQMLSPSVKLTFIT</sequence>
<dbReference type="SUPFAM" id="SSF81383">
    <property type="entry name" value="F-box domain"/>
    <property type="match status" value="1"/>
</dbReference>
<dbReference type="InterPro" id="IPR053772">
    <property type="entry name" value="At1g61320/At1g61330-like"/>
</dbReference>
<dbReference type="InterPro" id="IPR036047">
    <property type="entry name" value="F-box-like_dom_sf"/>
</dbReference>
<organism evidence="3 4">
    <name type="scientific">Saponaria officinalis</name>
    <name type="common">Common soapwort</name>
    <name type="synonym">Lychnis saponaria</name>
    <dbReference type="NCBI Taxonomy" id="3572"/>
    <lineage>
        <taxon>Eukaryota</taxon>
        <taxon>Viridiplantae</taxon>
        <taxon>Streptophyta</taxon>
        <taxon>Embryophyta</taxon>
        <taxon>Tracheophyta</taxon>
        <taxon>Spermatophyta</taxon>
        <taxon>Magnoliopsida</taxon>
        <taxon>eudicotyledons</taxon>
        <taxon>Gunneridae</taxon>
        <taxon>Pentapetalae</taxon>
        <taxon>Caryophyllales</taxon>
        <taxon>Caryophyllaceae</taxon>
        <taxon>Caryophylleae</taxon>
        <taxon>Saponaria</taxon>
    </lineage>
</organism>
<dbReference type="PANTHER" id="PTHR34145:SF68">
    <property type="entry name" value="FBD DOMAIN-CONTAINING PROTEIN"/>
    <property type="match status" value="1"/>
</dbReference>
<evidence type="ECO:0000259" key="2">
    <source>
        <dbReference type="Pfam" id="PF23622"/>
    </source>
</evidence>
<dbReference type="Proteomes" id="UP001443914">
    <property type="component" value="Unassembled WGS sequence"/>
</dbReference>
<dbReference type="Pfam" id="PF12937">
    <property type="entry name" value="F-box-like"/>
    <property type="match status" value="1"/>
</dbReference>
<evidence type="ECO:0000313" key="4">
    <source>
        <dbReference type="Proteomes" id="UP001443914"/>
    </source>
</evidence>
<protein>
    <recommendedName>
        <fullName evidence="5">F-box domain-containing protein</fullName>
    </recommendedName>
</protein>
<dbReference type="EMBL" id="JBDFQZ010000009">
    <property type="protein sequence ID" value="KAK9688806.1"/>
    <property type="molecule type" value="Genomic_DNA"/>
</dbReference>
<dbReference type="InterPro" id="IPR032675">
    <property type="entry name" value="LRR_dom_sf"/>
</dbReference>
<dbReference type="Pfam" id="PF23622">
    <property type="entry name" value="LRR_At1g61320_AtMIF1"/>
    <property type="match status" value="1"/>
</dbReference>
<dbReference type="Gene3D" id="1.20.1280.50">
    <property type="match status" value="1"/>
</dbReference>
<evidence type="ECO:0000259" key="1">
    <source>
        <dbReference type="Pfam" id="PF12937"/>
    </source>
</evidence>
<name>A0AAW1IHE7_SAPOF</name>
<dbReference type="PANTHER" id="PTHR34145">
    <property type="entry name" value="OS02G0105600 PROTEIN"/>
    <property type="match status" value="1"/>
</dbReference>
<dbReference type="SUPFAM" id="SSF52058">
    <property type="entry name" value="L domain-like"/>
    <property type="match status" value="1"/>
</dbReference>
<dbReference type="InterPro" id="IPR055357">
    <property type="entry name" value="LRR_At1g61320_AtMIF1"/>
</dbReference>
<dbReference type="AlphaFoldDB" id="A0AAW1IHE7"/>
<proteinExistence type="predicted"/>
<accession>A0AAW1IHE7</accession>
<evidence type="ECO:0000313" key="3">
    <source>
        <dbReference type="EMBL" id="KAK9688807.1"/>
    </source>
</evidence>
<dbReference type="Gene3D" id="3.80.10.10">
    <property type="entry name" value="Ribonuclease Inhibitor"/>
    <property type="match status" value="1"/>
</dbReference>
<dbReference type="EMBL" id="JBDFQZ010000009">
    <property type="protein sequence ID" value="KAK9688805.1"/>
    <property type="molecule type" value="Genomic_DNA"/>
</dbReference>
<dbReference type="EMBL" id="JBDFQZ010000009">
    <property type="protein sequence ID" value="KAK9688807.1"/>
    <property type="molecule type" value="Genomic_DNA"/>
</dbReference>
<comment type="caution">
    <text evidence="3">The sequence shown here is derived from an EMBL/GenBank/DDBJ whole genome shotgun (WGS) entry which is preliminary data.</text>
</comment>
<evidence type="ECO:0008006" key="5">
    <source>
        <dbReference type="Google" id="ProtNLM"/>
    </source>
</evidence>
<dbReference type="InterPro" id="IPR001810">
    <property type="entry name" value="F-box_dom"/>
</dbReference>
<reference evidence="3 4" key="1">
    <citation type="submission" date="2024-03" db="EMBL/GenBank/DDBJ databases">
        <title>WGS assembly of Saponaria officinalis var. Norfolk2.</title>
        <authorList>
            <person name="Jenkins J."/>
            <person name="Shu S."/>
            <person name="Grimwood J."/>
            <person name="Barry K."/>
            <person name="Goodstein D."/>
            <person name="Schmutz J."/>
            <person name="Leebens-Mack J."/>
            <person name="Osbourn A."/>
        </authorList>
    </citation>
    <scope>NUCLEOTIDE SEQUENCE [LARGE SCALE GENOMIC DNA]</scope>
    <source>
        <strain evidence="4">cv. Norfolk2</strain>
        <strain evidence="3">JIC</strain>
        <tissue evidence="3">Leaf</tissue>
    </source>
</reference>